<evidence type="ECO:0000313" key="1">
    <source>
        <dbReference type="EMBL" id="TPG62472.1"/>
    </source>
</evidence>
<dbReference type="InterPro" id="IPR007423">
    <property type="entry name" value="Sel_put"/>
</dbReference>
<dbReference type="OrthoDB" id="9814284at2"/>
<reference evidence="1 2" key="1">
    <citation type="journal article" date="2019" name="Environ. Microbiol.">
        <title>Species interactions and distinct microbial communities in high Arctic permafrost affected cryosols are associated with the CH4 and CO2 gas fluxes.</title>
        <authorList>
            <person name="Altshuler I."/>
            <person name="Hamel J."/>
            <person name="Turney S."/>
            <person name="Magnuson E."/>
            <person name="Levesque R."/>
            <person name="Greer C."/>
            <person name="Whyte L.G."/>
        </authorList>
    </citation>
    <scope>NUCLEOTIDE SEQUENCE [LARGE SCALE GENOMIC DNA]</scope>
    <source>
        <strain evidence="1 2">E4</strain>
    </source>
</reference>
<dbReference type="Pfam" id="PF04328">
    <property type="entry name" value="Sel_put"/>
    <property type="match status" value="1"/>
</dbReference>
<dbReference type="RefSeq" id="WP_140471548.1">
    <property type="nucleotide sequence ID" value="NZ_RCZD01000004.1"/>
</dbReference>
<accession>A0A502GLS5</accession>
<dbReference type="PANTHER" id="PTHR38453:SF1">
    <property type="entry name" value="CYTOPLASMIC PROTEIN"/>
    <property type="match status" value="1"/>
</dbReference>
<dbReference type="Proteomes" id="UP000317663">
    <property type="component" value="Unassembled WGS sequence"/>
</dbReference>
<sequence length="101" mass="11823">MSDNRLIFTPLRPGALVITRCQPLFVVEPRPQNFSQWLKLIARRTAQSFRLMVGVQDYRNYVAHFRIRHPHGTPLTERDFHRRCLEARFPSEGGKMGKCPC</sequence>
<name>A0A502GLS5_9GAMM</name>
<gene>
    <name evidence="1" type="ORF">EAH77_08200</name>
</gene>
<dbReference type="AlphaFoldDB" id="A0A502GLS5"/>
<dbReference type="EMBL" id="RCZD01000004">
    <property type="protein sequence ID" value="TPG62472.1"/>
    <property type="molecule type" value="Genomic_DNA"/>
</dbReference>
<keyword evidence="2" id="KW-1185">Reference proteome</keyword>
<organism evidence="1 2">
    <name type="scientific">Ewingella americana</name>
    <dbReference type="NCBI Taxonomy" id="41202"/>
    <lineage>
        <taxon>Bacteria</taxon>
        <taxon>Pseudomonadati</taxon>
        <taxon>Pseudomonadota</taxon>
        <taxon>Gammaproteobacteria</taxon>
        <taxon>Enterobacterales</taxon>
        <taxon>Yersiniaceae</taxon>
        <taxon>Ewingella</taxon>
    </lineage>
</organism>
<comment type="caution">
    <text evidence="1">The sequence shown here is derived from an EMBL/GenBank/DDBJ whole genome shotgun (WGS) entry which is preliminary data.</text>
</comment>
<protein>
    <submittedName>
        <fullName evidence="1">Putative selenoprotein</fullName>
    </submittedName>
</protein>
<proteinExistence type="predicted"/>
<dbReference type="PANTHER" id="PTHR38453">
    <property type="entry name" value="CYTOPLASMIC PROTEIN-RELATED"/>
    <property type="match status" value="1"/>
</dbReference>
<evidence type="ECO:0000313" key="2">
    <source>
        <dbReference type="Proteomes" id="UP000317663"/>
    </source>
</evidence>